<protein>
    <submittedName>
        <fullName evidence="1">Gagpol polyprotein putative</fullName>
    </submittedName>
</protein>
<reference evidence="1" key="1">
    <citation type="journal article" date="2011" name="PLoS Biol.">
        <title>Gene gain and loss during evolution of obligate parasitism in the white rust pathogen of Arabidopsis thaliana.</title>
        <authorList>
            <person name="Kemen E."/>
            <person name="Gardiner A."/>
            <person name="Schultz-Larsen T."/>
            <person name="Kemen A.C."/>
            <person name="Balmuth A.L."/>
            <person name="Robert-Seilaniantz A."/>
            <person name="Bailey K."/>
            <person name="Holub E."/>
            <person name="Studholme D.J."/>
            <person name="Maclean D."/>
            <person name="Jones J.D."/>
        </authorList>
    </citation>
    <scope>NUCLEOTIDE SEQUENCE</scope>
</reference>
<accession>F0W725</accession>
<gene>
    <name evidence="1" type="primary">AlNc14C27G2654</name>
    <name evidence="1" type="ORF">ALNC14_030670</name>
</gene>
<reference evidence="1" key="2">
    <citation type="submission" date="2011-02" db="EMBL/GenBank/DDBJ databases">
        <authorList>
            <person name="MacLean D."/>
        </authorList>
    </citation>
    <scope>NUCLEOTIDE SEQUENCE</scope>
</reference>
<proteinExistence type="predicted"/>
<evidence type="ECO:0000313" key="1">
    <source>
        <dbReference type="EMBL" id="CCA16924.1"/>
    </source>
</evidence>
<dbReference type="HOGENOM" id="CLU_1542846_0_0_1"/>
<dbReference type="EMBL" id="FR824072">
    <property type="protein sequence ID" value="CCA16924.1"/>
    <property type="molecule type" value="Genomic_DNA"/>
</dbReference>
<dbReference type="AlphaFoldDB" id="F0W725"/>
<organism evidence="1">
    <name type="scientific">Albugo laibachii Nc14</name>
    <dbReference type="NCBI Taxonomy" id="890382"/>
    <lineage>
        <taxon>Eukaryota</taxon>
        <taxon>Sar</taxon>
        <taxon>Stramenopiles</taxon>
        <taxon>Oomycota</taxon>
        <taxon>Peronosporomycetes</taxon>
        <taxon>Albuginales</taxon>
        <taxon>Albuginaceae</taxon>
        <taxon>Albugo</taxon>
    </lineage>
</organism>
<name>F0W725_9STRA</name>
<dbReference type="CDD" id="cd09272">
    <property type="entry name" value="RNase_HI_RT_Ty1"/>
    <property type="match status" value="1"/>
</dbReference>
<sequence length="174" mass="19513">MIEELLLKFGLQDARSVNTPIVLDHDNDEREVNPLLSRMEYLKGTKDVKIQVIPTNAQHNNTVRLTSARDADFAGDKISHKSVSEAIFRVEGMIVGWTCRKQPSLPLSTVEAEFTSVKLPLPMEMDNQSAIWQLEYEESSAQAKHIEIKLKLVKDCARIGIVKPIFVPAEEDGG</sequence>